<dbReference type="EMBL" id="JAPZBQ010000003">
    <property type="protein sequence ID" value="KAJ5338237.1"/>
    <property type="molecule type" value="Genomic_DNA"/>
</dbReference>
<comment type="caution">
    <text evidence="3">The sequence shown here is derived from an EMBL/GenBank/DDBJ whole genome shotgun (WGS) entry which is preliminary data.</text>
</comment>
<organism evidence="3 4">
    <name type="scientific">Penicillium brevicompactum</name>
    <dbReference type="NCBI Taxonomy" id="5074"/>
    <lineage>
        <taxon>Eukaryota</taxon>
        <taxon>Fungi</taxon>
        <taxon>Dikarya</taxon>
        <taxon>Ascomycota</taxon>
        <taxon>Pezizomycotina</taxon>
        <taxon>Eurotiomycetes</taxon>
        <taxon>Eurotiomycetidae</taxon>
        <taxon>Eurotiales</taxon>
        <taxon>Aspergillaceae</taxon>
        <taxon>Penicillium</taxon>
    </lineage>
</organism>
<evidence type="ECO:0000256" key="1">
    <source>
        <dbReference type="ARBA" id="ARBA00022786"/>
    </source>
</evidence>
<dbReference type="GO" id="GO:0005680">
    <property type="term" value="C:anaphase-promoting complex"/>
    <property type="evidence" value="ECO:0007669"/>
    <property type="project" value="InterPro"/>
</dbReference>
<feature type="region of interest" description="Disordered" evidence="2">
    <location>
        <begin position="47"/>
        <end position="75"/>
    </location>
</feature>
<gene>
    <name evidence="3" type="ORF">N7452_004965</name>
</gene>
<dbReference type="InterPro" id="IPR018860">
    <property type="entry name" value="APC_suCDC26"/>
</dbReference>
<protein>
    <submittedName>
        <fullName evidence="3">Uncharacterized protein</fullName>
    </submittedName>
</protein>
<name>A0A9W9QHR1_PENBR</name>
<sequence>MIRRAPTFIALEEDDIDSHLQRIFLHHTLIIDLEQLHLDESDLSSSAAGTNLDRGSTRASSHNSPGSSTIPQPEKSCLRAPASVCRDLQSAITFEYPADGSDPPKPKVTYALSPQELELHSGRAIHSPGQTETERLGEYYPTSHKSTITGVSVDSPISPQVSFLSCGVSSSPATVPLRDLALASTMSYEAGLAEEAISSASAERWRGTHLHRH</sequence>
<feature type="compositionally biased region" description="Polar residues" evidence="2">
    <location>
        <begin position="47"/>
        <end position="71"/>
    </location>
</feature>
<proteinExistence type="predicted"/>
<keyword evidence="1" id="KW-0833">Ubl conjugation pathway</keyword>
<accession>A0A9W9QHR1</accession>
<dbReference type="GO" id="GO:0031145">
    <property type="term" value="P:anaphase-promoting complex-dependent catabolic process"/>
    <property type="evidence" value="ECO:0007669"/>
    <property type="project" value="InterPro"/>
</dbReference>
<evidence type="ECO:0000313" key="3">
    <source>
        <dbReference type="EMBL" id="KAJ5338237.1"/>
    </source>
</evidence>
<dbReference type="AlphaFoldDB" id="A0A9W9QHR1"/>
<dbReference type="Proteomes" id="UP001147695">
    <property type="component" value="Unassembled WGS sequence"/>
</dbReference>
<dbReference type="Pfam" id="PF10471">
    <property type="entry name" value="ANAPC_CDC26"/>
    <property type="match status" value="1"/>
</dbReference>
<reference evidence="3" key="2">
    <citation type="journal article" date="2023" name="IMA Fungus">
        <title>Comparative genomic study of the Penicillium genus elucidates a diverse pangenome and 15 lateral gene transfer events.</title>
        <authorList>
            <person name="Petersen C."/>
            <person name="Sorensen T."/>
            <person name="Nielsen M.R."/>
            <person name="Sondergaard T.E."/>
            <person name="Sorensen J.L."/>
            <person name="Fitzpatrick D.A."/>
            <person name="Frisvad J.C."/>
            <person name="Nielsen K.L."/>
        </authorList>
    </citation>
    <scope>NUCLEOTIDE SEQUENCE</scope>
    <source>
        <strain evidence="3">IBT 35673</strain>
    </source>
</reference>
<reference evidence="3" key="1">
    <citation type="submission" date="2022-12" db="EMBL/GenBank/DDBJ databases">
        <authorList>
            <person name="Petersen C."/>
        </authorList>
    </citation>
    <scope>NUCLEOTIDE SEQUENCE</scope>
    <source>
        <strain evidence="3">IBT 35673</strain>
    </source>
</reference>
<evidence type="ECO:0000256" key="2">
    <source>
        <dbReference type="SAM" id="MobiDB-lite"/>
    </source>
</evidence>
<evidence type="ECO:0000313" key="4">
    <source>
        <dbReference type="Proteomes" id="UP001147695"/>
    </source>
</evidence>